<dbReference type="PANTHER" id="PTHR42769:SF3">
    <property type="entry name" value="SUPEROXIDE DISMUTASE [FE] 2, CHLOROPLASTIC"/>
    <property type="match status" value="1"/>
</dbReference>
<dbReference type="GO" id="GO:0046872">
    <property type="term" value="F:metal ion binding"/>
    <property type="evidence" value="ECO:0007669"/>
    <property type="project" value="UniProtKB-KW"/>
</dbReference>
<evidence type="ECO:0000256" key="4">
    <source>
        <dbReference type="ARBA" id="ARBA00023002"/>
    </source>
</evidence>
<evidence type="ECO:0000256" key="2">
    <source>
        <dbReference type="ARBA" id="ARBA00008714"/>
    </source>
</evidence>
<dbReference type="InterPro" id="IPR036314">
    <property type="entry name" value="SOD_C_sf"/>
</dbReference>
<dbReference type="SUPFAM" id="SSF46609">
    <property type="entry name" value="Fe,Mn superoxide dismutase (SOD), N-terminal domain"/>
    <property type="match status" value="1"/>
</dbReference>
<dbReference type="PROSITE" id="PS00088">
    <property type="entry name" value="SOD_MN"/>
    <property type="match status" value="1"/>
</dbReference>
<evidence type="ECO:0000256" key="6">
    <source>
        <dbReference type="PIRSR" id="PIRSR000349-1"/>
    </source>
</evidence>
<reference evidence="11 12" key="1">
    <citation type="submission" date="2024-10" db="EMBL/GenBank/DDBJ databases">
        <title>Updated reference genomes for cyclostephanoid diatoms.</title>
        <authorList>
            <person name="Roberts W.R."/>
            <person name="Alverson A.J."/>
        </authorList>
    </citation>
    <scope>NUCLEOTIDE SEQUENCE [LARGE SCALE GENOMIC DNA]</scope>
    <source>
        <strain evidence="11 12">AJA010-31</strain>
    </source>
</reference>
<feature type="chain" id="PRO_5044786734" description="Superoxide dismutase" evidence="8">
    <location>
        <begin position="18"/>
        <end position="228"/>
    </location>
</feature>
<protein>
    <recommendedName>
        <fullName evidence="7">Superoxide dismutase</fullName>
        <ecNumber evidence="7">1.15.1.1</ecNumber>
    </recommendedName>
</protein>
<dbReference type="AlphaFoldDB" id="A0ABD3NFR7"/>
<dbReference type="Pfam" id="PF00081">
    <property type="entry name" value="Sod_Fe_N"/>
    <property type="match status" value="1"/>
</dbReference>
<feature type="domain" description="Manganese/iron superoxide dismutase N-terminal" evidence="9">
    <location>
        <begin position="20"/>
        <end position="103"/>
    </location>
</feature>
<dbReference type="EC" id="1.15.1.1" evidence="7"/>
<feature type="binding site" evidence="6">
    <location>
        <position position="187"/>
    </location>
    <ligand>
        <name>Mn(2+)</name>
        <dbReference type="ChEBI" id="CHEBI:29035"/>
    </ligand>
</feature>
<keyword evidence="5" id="KW-0408">Iron</keyword>
<dbReference type="InterPro" id="IPR036324">
    <property type="entry name" value="Mn/Fe_SOD_N_sf"/>
</dbReference>
<evidence type="ECO:0000313" key="11">
    <source>
        <dbReference type="EMBL" id="KAL3774828.1"/>
    </source>
</evidence>
<dbReference type="InterPro" id="IPR001189">
    <property type="entry name" value="Mn/Fe_SOD"/>
</dbReference>
<keyword evidence="12" id="KW-1185">Reference proteome</keyword>
<organism evidence="11 12">
    <name type="scientific">Cyclotella atomus</name>
    <dbReference type="NCBI Taxonomy" id="382360"/>
    <lineage>
        <taxon>Eukaryota</taxon>
        <taxon>Sar</taxon>
        <taxon>Stramenopiles</taxon>
        <taxon>Ochrophyta</taxon>
        <taxon>Bacillariophyta</taxon>
        <taxon>Coscinodiscophyceae</taxon>
        <taxon>Thalassiosirophycidae</taxon>
        <taxon>Stephanodiscales</taxon>
        <taxon>Stephanodiscaceae</taxon>
        <taxon>Cyclotella</taxon>
    </lineage>
</organism>
<dbReference type="Gene3D" id="3.55.40.20">
    <property type="entry name" value="Iron/manganese superoxide dismutase, C-terminal domain"/>
    <property type="match status" value="1"/>
</dbReference>
<keyword evidence="8" id="KW-0732">Signal</keyword>
<gene>
    <name evidence="11" type="ORF">ACHAWO_003537</name>
</gene>
<keyword evidence="4 7" id="KW-0560">Oxidoreductase</keyword>
<dbReference type="PANTHER" id="PTHR42769">
    <property type="entry name" value="SUPEROXIDE DISMUTASE"/>
    <property type="match status" value="1"/>
</dbReference>
<dbReference type="InterPro" id="IPR019833">
    <property type="entry name" value="Mn/Fe_SOD_BS"/>
</dbReference>
<feature type="binding site" evidence="6">
    <location>
        <position position="183"/>
    </location>
    <ligand>
        <name>Mn(2+)</name>
        <dbReference type="ChEBI" id="CHEBI:29035"/>
    </ligand>
</feature>
<evidence type="ECO:0000259" key="10">
    <source>
        <dbReference type="Pfam" id="PF02777"/>
    </source>
</evidence>
<dbReference type="InterPro" id="IPR019831">
    <property type="entry name" value="Mn/Fe_SOD_N"/>
</dbReference>
<comment type="caution">
    <text evidence="11">The sequence shown here is derived from an EMBL/GenBank/DDBJ whole genome shotgun (WGS) entry which is preliminary data.</text>
</comment>
<dbReference type="SUPFAM" id="SSF54719">
    <property type="entry name" value="Fe,Mn superoxide dismutase (SOD), C-terminal domain"/>
    <property type="match status" value="1"/>
</dbReference>
<dbReference type="GO" id="GO:0004784">
    <property type="term" value="F:superoxide dismutase activity"/>
    <property type="evidence" value="ECO:0007669"/>
    <property type="project" value="UniProtKB-EC"/>
</dbReference>
<dbReference type="PIRSF" id="PIRSF000349">
    <property type="entry name" value="SODismutase"/>
    <property type="match status" value="1"/>
</dbReference>
<dbReference type="Gene3D" id="1.10.287.990">
    <property type="entry name" value="Fe,Mn superoxide dismutase (SOD) domain"/>
    <property type="match status" value="1"/>
</dbReference>
<feature type="signal peptide" evidence="8">
    <location>
        <begin position="1"/>
        <end position="17"/>
    </location>
</feature>
<keyword evidence="3 6" id="KW-0479">Metal-binding</keyword>
<dbReference type="Pfam" id="PF02777">
    <property type="entry name" value="Sod_Fe_C"/>
    <property type="match status" value="1"/>
</dbReference>
<evidence type="ECO:0000259" key="9">
    <source>
        <dbReference type="Pfam" id="PF00081"/>
    </source>
</evidence>
<feature type="domain" description="Manganese/iron superoxide dismutase C-terminal" evidence="10">
    <location>
        <begin position="111"/>
        <end position="216"/>
    </location>
</feature>
<feature type="binding site" evidence="6">
    <location>
        <position position="96"/>
    </location>
    <ligand>
        <name>Mn(2+)</name>
        <dbReference type="ChEBI" id="CHEBI:29035"/>
    </ligand>
</feature>
<evidence type="ECO:0000256" key="5">
    <source>
        <dbReference type="ARBA" id="ARBA00023004"/>
    </source>
</evidence>
<dbReference type="PRINTS" id="PR01703">
    <property type="entry name" value="MNSODISMTASE"/>
</dbReference>
<comment type="similarity">
    <text evidence="2 7">Belongs to the iron/manganese superoxide dismutase family.</text>
</comment>
<evidence type="ECO:0000313" key="12">
    <source>
        <dbReference type="Proteomes" id="UP001530400"/>
    </source>
</evidence>
<dbReference type="EMBL" id="JALLPJ020001176">
    <property type="protein sequence ID" value="KAL3774828.1"/>
    <property type="molecule type" value="Genomic_DNA"/>
</dbReference>
<comment type="cofactor">
    <cofactor evidence="1">
        <name>Fe cation</name>
        <dbReference type="ChEBI" id="CHEBI:24875"/>
    </cofactor>
</comment>
<sequence length="228" mass="25703">MLFRSILAYIGVSFAAAAIELPDLPYSYDALAPSISEKTLRTHHSKHHAKYVNTANEMLKSDPSHAKLSAEKIIQDRKVRANNPSLFNNVAQAWNHAFYWKCLKPNGGGQPTGKLMGMIERDFGSFDALRTKMENEALTCFGSGWAWLGYDGKNRGHEKLVVIKTSGAENPMAFGITPLLTIDVWEHAYYLDFQEKRGDYVKAYFDTLVNWSFAEENLKSILPGHEEL</sequence>
<proteinExistence type="inferred from homology"/>
<dbReference type="Proteomes" id="UP001530400">
    <property type="component" value="Unassembled WGS sequence"/>
</dbReference>
<evidence type="ECO:0000256" key="3">
    <source>
        <dbReference type="ARBA" id="ARBA00022723"/>
    </source>
</evidence>
<evidence type="ECO:0000256" key="8">
    <source>
        <dbReference type="SAM" id="SignalP"/>
    </source>
</evidence>
<name>A0ABD3NFR7_9STRA</name>
<feature type="binding site" evidence="6">
    <location>
        <position position="43"/>
    </location>
    <ligand>
        <name>Mn(2+)</name>
        <dbReference type="ChEBI" id="CHEBI:29035"/>
    </ligand>
</feature>
<comment type="function">
    <text evidence="7">Destroys radicals which are normally produced within the cells and which are toxic to biological systems.</text>
</comment>
<comment type="catalytic activity">
    <reaction evidence="7">
        <text>2 superoxide + 2 H(+) = H2O2 + O2</text>
        <dbReference type="Rhea" id="RHEA:20696"/>
        <dbReference type="ChEBI" id="CHEBI:15378"/>
        <dbReference type="ChEBI" id="CHEBI:15379"/>
        <dbReference type="ChEBI" id="CHEBI:16240"/>
        <dbReference type="ChEBI" id="CHEBI:18421"/>
        <dbReference type="EC" id="1.15.1.1"/>
    </reaction>
</comment>
<dbReference type="InterPro" id="IPR019832">
    <property type="entry name" value="Mn/Fe_SOD_C"/>
</dbReference>
<evidence type="ECO:0000256" key="7">
    <source>
        <dbReference type="RuleBase" id="RU000414"/>
    </source>
</evidence>
<evidence type="ECO:0000256" key="1">
    <source>
        <dbReference type="ARBA" id="ARBA00001962"/>
    </source>
</evidence>
<accession>A0ABD3NFR7</accession>